<gene>
    <name evidence="4" type="ORF">EAH86_05280</name>
</gene>
<accession>A0A502D0E5</accession>
<reference evidence="4 5" key="1">
    <citation type="journal article" date="2019" name="Environ. Microbiol.">
        <title>Species interactions and distinct microbial communities in high Arctic permafrost affected cryosols are associated with the CH4 and CO2 gas fluxes.</title>
        <authorList>
            <person name="Altshuler I."/>
            <person name="Hamel J."/>
            <person name="Turney S."/>
            <person name="Magnuson E."/>
            <person name="Levesque R."/>
            <person name="Greer C."/>
            <person name="Whyte L.G."/>
        </authorList>
    </citation>
    <scope>NUCLEOTIDE SEQUENCE [LARGE SCALE GENOMIC DNA]</scope>
    <source>
        <strain evidence="4 5">S9.3A</strain>
    </source>
</reference>
<dbReference type="InterPro" id="IPR021798">
    <property type="entry name" value="AftD_N"/>
</dbReference>
<feature type="transmembrane region" description="Helical" evidence="2">
    <location>
        <begin position="202"/>
        <end position="227"/>
    </location>
</feature>
<keyword evidence="2" id="KW-0812">Transmembrane</keyword>
<dbReference type="EMBL" id="RCZM01000002">
    <property type="protein sequence ID" value="TPG17849.1"/>
    <property type="molecule type" value="Genomic_DNA"/>
</dbReference>
<dbReference type="SUPFAM" id="SSF49785">
    <property type="entry name" value="Galactose-binding domain-like"/>
    <property type="match status" value="1"/>
</dbReference>
<dbReference type="OrthoDB" id="5242711at2"/>
<dbReference type="InterPro" id="IPR000421">
    <property type="entry name" value="FA58C"/>
</dbReference>
<proteinExistence type="predicted"/>
<evidence type="ECO:0000256" key="1">
    <source>
        <dbReference type="SAM" id="MobiDB-lite"/>
    </source>
</evidence>
<name>A0A502D0E5_9MICO</name>
<feature type="transmembrane region" description="Helical" evidence="2">
    <location>
        <begin position="1240"/>
        <end position="1260"/>
    </location>
</feature>
<dbReference type="PROSITE" id="PS50022">
    <property type="entry name" value="FA58C_3"/>
    <property type="match status" value="1"/>
</dbReference>
<feature type="transmembrane region" description="Helical" evidence="2">
    <location>
        <begin position="1346"/>
        <end position="1365"/>
    </location>
</feature>
<comment type="caution">
    <text evidence="4">The sequence shown here is derived from an EMBL/GenBank/DDBJ whole genome shotgun (WGS) entry which is preliminary data.</text>
</comment>
<evidence type="ECO:0000313" key="5">
    <source>
        <dbReference type="Proteomes" id="UP000317722"/>
    </source>
</evidence>
<dbReference type="InterPro" id="IPR008979">
    <property type="entry name" value="Galactose-bd-like_sf"/>
</dbReference>
<keyword evidence="5" id="KW-1185">Reference proteome</keyword>
<feature type="transmembrane region" description="Helical" evidence="2">
    <location>
        <begin position="1280"/>
        <end position="1307"/>
    </location>
</feature>
<protein>
    <submittedName>
        <fullName evidence="4">DUF3367 domain-containing protein</fullName>
    </submittedName>
</protein>
<evidence type="ECO:0000313" key="4">
    <source>
        <dbReference type="EMBL" id="TPG17849.1"/>
    </source>
</evidence>
<feature type="region of interest" description="Disordered" evidence="1">
    <location>
        <begin position="950"/>
        <end position="978"/>
    </location>
</feature>
<dbReference type="GO" id="GO:0016740">
    <property type="term" value="F:transferase activity"/>
    <property type="evidence" value="ECO:0007669"/>
    <property type="project" value="InterPro"/>
</dbReference>
<sequence>MEPHDGAPSPVSTTPVRAVRPSAPGAAVPPVVRRARTAAALLLLWAVAFAQVPRDIVADTKIDLALDPWGLMVRTLHLWDDSTAFGVLQNQAYGYLFPMGPFAALGQLVSPAWVTQRLWWAVLLTIGYLATKRLLVALGVGNPLAQQVAALAFALSPRVVSTLGPISSEAAPALLAPAILLPLVLASRGEWSARRAGACSALAVLCCGGVNATATFFAVVPAGLWLLTRRQWWRAPVTWWWAGATLGATAWWAVPLVVLGKYSPPFLDWIESSDAVTRNISLLDDLRGTSHWLGHLVTSAGPWWNAGYDLVAQPALVVATTVAAAAGLAGLAMRGMPHRTFLLLTALVGLVVLALPHAGALGSPLSGAAQDLLDGPLAPLRNVHKADPVLRLPLAVGLAHLLGRCMAGNRAVGAGAGTSRWRALPLRSATAAVVAVAALSPALPALAGQLASRGSFEAVPDAWTAAGRWLDANSAEGTSLVVPASNFDEYTWGRPLDEVLRSQTSTATAVRDAVPLTPANTIRLLDSVETRLQTGSDLGGAVAVLRSAGVRFLVLRNDLDAAATGGVSPTVARASVQRTPSLSLAKGFGDVEIDRFGDRVQPVEVYRIADPAPTEAAGLTPLAGVRAVSGASESLADLADAGLPGGPVIFDGDSSSAVRPAGPKVVTDGFRARDRGFGSVRGRDVSRTLTTAEARHARDYLPWPDPALRTTASYDGLTALDATTSLADDPTADGYDPADRAFAALDGLSTTAWVALSDDRPAIDLTFDAPRSVEGLEVSGLADRDRFGDFLGIPTQLKVTTDSGTTTVDVAATGRAQRLAGLPSGPTTHLRIQVAATDRGSQAYVTGLSEVRVPGLIVRETLTVPAVTGRPVDDYVLTEQLRGNNGCIEVRQAFRCLGDQRAPEEPTGLDRTIGVAADASYAVTGSLSAVSGPGLDALLDQGADAQVTASTRLSRAPQARPAAVLDGDPATAWSPVPTDTTPTLAVQFDTPRRISDLRLVTRGEWLTGRDVTAQVTVDGRVQLAEVGQDGSFTVSSTTGRNLRVRLLLAATQTDAERNTTPASGLEVSELVVDGFTPTPAPTRISAPCGAGPNLLVNGRTVPTRVDGPRSAAYGVGALRLAACEPVTLPAGTGRVVVEPWAGFVPSRVLLARTGAVAATPPRSSRSLAVGEHSSGRLAFAVGAGEMSLLSLPQNANAGWRATLGGHRLTPIVVDGWKQGFVVPAGTGGQVTVSFAPDRPYRWGLLVGGVLVLLVLAAALVPSRRRARALAAATVPRITGLVAALVAGAVLAGWWGLSLAIGAVVVAALVGNRAWPPVLVGGLLTAAGVVQAVFAPERLGSDGLEGSVRLLSLAAVVLLLALTWSARGPRPAAAAPRTARWPRRSRSRPATPVPEGRSPHR</sequence>
<evidence type="ECO:0000259" key="3">
    <source>
        <dbReference type="PROSITE" id="PS50022"/>
    </source>
</evidence>
<feature type="transmembrane region" description="Helical" evidence="2">
    <location>
        <begin position="311"/>
        <end position="333"/>
    </location>
</feature>
<feature type="region of interest" description="Disordered" evidence="1">
    <location>
        <begin position="1369"/>
        <end position="1400"/>
    </location>
</feature>
<organism evidence="4 5">
    <name type="scientific">Pedococcus bigeumensis</name>
    <dbReference type="NCBI Taxonomy" id="433644"/>
    <lineage>
        <taxon>Bacteria</taxon>
        <taxon>Bacillati</taxon>
        <taxon>Actinomycetota</taxon>
        <taxon>Actinomycetes</taxon>
        <taxon>Micrococcales</taxon>
        <taxon>Intrasporangiaceae</taxon>
        <taxon>Pedococcus</taxon>
    </lineage>
</organism>
<feature type="domain" description="F5/8 type C" evidence="3">
    <location>
        <begin position="930"/>
        <end position="999"/>
    </location>
</feature>
<feature type="transmembrane region" description="Helical" evidence="2">
    <location>
        <begin position="239"/>
        <end position="259"/>
    </location>
</feature>
<feature type="transmembrane region" description="Helical" evidence="2">
    <location>
        <begin position="340"/>
        <end position="359"/>
    </location>
</feature>
<dbReference type="Proteomes" id="UP000317722">
    <property type="component" value="Unassembled WGS sequence"/>
</dbReference>
<dbReference type="Pfam" id="PF11847">
    <property type="entry name" value="GT-C_AftD"/>
    <property type="match status" value="1"/>
</dbReference>
<evidence type="ECO:0000256" key="2">
    <source>
        <dbReference type="SAM" id="Phobius"/>
    </source>
</evidence>
<feature type="transmembrane region" description="Helical" evidence="2">
    <location>
        <begin position="1313"/>
        <end position="1334"/>
    </location>
</feature>
<keyword evidence="2" id="KW-0472">Membrane</keyword>
<feature type="compositionally biased region" description="Low complexity" evidence="1">
    <location>
        <begin position="1369"/>
        <end position="1378"/>
    </location>
</feature>
<feature type="compositionally biased region" description="Low complexity" evidence="1">
    <location>
        <begin position="15"/>
        <end position="25"/>
    </location>
</feature>
<keyword evidence="2" id="KW-1133">Transmembrane helix</keyword>
<dbReference type="Gene3D" id="2.60.120.260">
    <property type="entry name" value="Galactose-binding domain-like"/>
    <property type="match status" value="1"/>
</dbReference>
<feature type="region of interest" description="Disordered" evidence="1">
    <location>
        <begin position="1"/>
        <end position="25"/>
    </location>
</feature>